<dbReference type="PANTHER" id="PTHR11923:SF93">
    <property type="entry name" value="GH07959P-RELATED"/>
    <property type="match status" value="1"/>
</dbReference>
<organism evidence="8">
    <name type="scientific">Lepeophtheirus salmonis</name>
    <name type="common">Salmon louse</name>
    <name type="synonym">Caligus salmonis</name>
    <dbReference type="NCBI Taxonomy" id="72036"/>
    <lineage>
        <taxon>Eukaryota</taxon>
        <taxon>Metazoa</taxon>
        <taxon>Ecdysozoa</taxon>
        <taxon>Arthropoda</taxon>
        <taxon>Crustacea</taxon>
        <taxon>Multicrustacea</taxon>
        <taxon>Hexanauplia</taxon>
        <taxon>Copepoda</taxon>
        <taxon>Siphonostomatoida</taxon>
        <taxon>Caligidae</taxon>
        <taxon>Lepeophtheirus</taxon>
    </lineage>
</organism>
<accession>A0A0K2VEQ1</accession>
<dbReference type="GO" id="GO:0005737">
    <property type="term" value="C:cytoplasm"/>
    <property type="evidence" value="ECO:0007669"/>
    <property type="project" value="TreeGrafter"/>
</dbReference>
<dbReference type="GO" id="GO:0005044">
    <property type="term" value="F:scavenger receptor activity"/>
    <property type="evidence" value="ECO:0007669"/>
    <property type="project" value="TreeGrafter"/>
</dbReference>
<keyword evidence="4 7" id="KW-1133">Transmembrane helix</keyword>
<evidence type="ECO:0000313" key="8">
    <source>
        <dbReference type="EMBL" id="CDW48356.1"/>
    </source>
</evidence>
<protein>
    <submittedName>
        <fullName evidence="8">Protein croquemortlike [Ceratitis capitata]</fullName>
    </submittedName>
</protein>
<comment type="subcellular location">
    <subcellularLocation>
        <location evidence="1">Membrane</location>
    </subcellularLocation>
</comment>
<evidence type="ECO:0000256" key="5">
    <source>
        <dbReference type="ARBA" id="ARBA00023136"/>
    </source>
</evidence>
<reference evidence="8" key="1">
    <citation type="submission" date="2014-05" db="EMBL/GenBank/DDBJ databases">
        <authorList>
            <person name="Chronopoulou M."/>
        </authorList>
    </citation>
    <scope>NUCLEOTIDE SEQUENCE</scope>
    <source>
        <tissue evidence="8">Whole organism</tissue>
    </source>
</reference>
<evidence type="ECO:0000256" key="4">
    <source>
        <dbReference type="ARBA" id="ARBA00022989"/>
    </source>
</evidence>
<evidence type="ECO:0000256" key="1">
    <source>
        <dbReference type="ARBA" id="ARBA00004370"/>
    </source>
</evidence>
<proteinExistence type="inferred from homology"/>
<dbReference type="AlphaFoldDB" id="A0A0K2VEQ1"/>
<dbReference type="PRINTS" id="PR01609">
    <property type="entry name" value="CD36FAMILY"/>
</dbReference>
<dbReference type="GO" id="GO:0016020">
    <property type="term" value="C:membrane"/>
    <property type="evidence" value="ECO:0007669"/>
    <property type="project" value="UniProtKB-SubCell"/>
</dbReference>
<feature type="transmembrane region" description="Helical" evidence="7">
    <location>
        <begin position="439"/>
        <end position="465"/>
    </location>
</feature>
<sequence>MARIRYIIFFVISVLFLILGIILSYLKDDIFRNVFRRFMMLQENSPSIAFWKDIPFPLELKAFLWNVSNPEEVKNGLEAPKLTEIGPFVFREYRNKSGIHWNHLNGTVSYRQTRHWVFDASSSLPLDTLVTILNVPAAAVSKNFFHMNPILRPAASLFLLAIKEKLFVTQEAGDIIFNGYKDPLLTEASKFHPMPGVQDKFAIFYKRNNSADFDGVFNIYTGELGLDKFGTVAKWNYKNSTGLFPSPCGDLRGGVDYLPPFEDNKEELEIYSTDLCRPLRVELKNRASKTDSHVSVHEYHLNSTIFYGNSSLNPSNKCYEGGNSLPSGVFNASSCHFGAPIFISNPHFFEADPFYSSQFKDGSMQPNVSKHESYLKIEPITGLLMEVHIKSQFNVYLRHVPMIEMFSNINNTYFPIAWFDYSMKVGPEMSLKIWILSNLPFIFIVAGLSILSLGLGNIILGAIFLRAAIVAEKKGNENNRLIIDDAITQESVEDDQVSDHLVDRSQS</sequence>
<dbReference type="InterPro" id="IPR002159">
    <property type="entry name" value="CD36_fam"/>
</dbReference>
<evidence type="ECO:0000256" key="6">
    <source>
        <dbReference type="ARBA" id="ARBA00023180"/>
    </source>
</evidence>
<dbReference type="PANTHER" id="PTHR11923">
    <property type="entry name" value="SCAVENGER RECEPTOR CLASS B TYPE-1 SR-B1"/>
    <property type="match status" value="1"/>
</dbReference>
<keyword evidence="3 7" id="KW-0812">Transmembrane</keyword>
<evidence type="ECO:0000256" key="3">
    <source>
        <dbReference type="ARBA" id="ARBA00022692"/>
    </source>
</evidence>
<keyword evidence="5 7" id="KW-0472">Membrane</keyword>
<keyword evidence="6" id="KW-0325">Glycoprotein</keyword>
<evidence type="ECO:0000256" key="7">
    <source>
        <dbReference type="SAM" id="Phobius"/>
    </source>
</evidence>
<dbReference type="OrthoDB" id="514335at2759"/>
<dbReference type="Pfam" id="PF01130">
    <property type="entry name" value="CD36"/>
    <property type="match status" value="1"/>
</dbReference>
<evidence type="ECO:0000256" key="2">
    <source>
        <dbReference type="ARBA" id="ARBA00010532"/>
    </source>
</evidence>
<name>A0A0K2VEQ1_LEPSM</name>
<dbReference type="EMBL" id="HACA01030995">
    <property type="protein sequence ID" value="CDW48356.1"/>
    <property type="molecule type" value="Transcribed_RNA"/>
</dbReference>
<comment type="similarity">
    <text evidence="2">Belongs to the CD36 family.</text>
</comment>
<feature type="transmembrane region" description="Helical" evidence="7">
    <location>
        <begin position="7"/>
        <end position="26"/>
    </location>
</feature>